<sequence length="154" mass="17609">MIRLANMGDAKAIQKLVNSYARQGEMLQLSLNEIYEKIFEFAVWEEGEGIIGCCALHPAWEDLAEIRSLAVDSRSHKKGVGKALVEYCLNRALEFGITNIFALTYKPEFFKKLGFDEISKDLLPKKIWSDCLKCPMFPDCDEIAMMRKFDETSK</sequence>
<feature type="domain" description="N-acetyltransferase" evidence="3">
    <location>
        <begin position="1"/>
        <end position="141"/>
    </location>
</feature>
<dbReference type="eggNOG" id="COG1246">
    <property type="taxonomic scope" value="Bacteria"/>
</dbReference>
<dbReference type="PANTHER" id="PTHR43626:SF4">
    <property type="entry name" value="GCN5-RELATED N-ACETYLTRANSFERASE 2, CHLOROPLASTIC"/>
    <property type="match status" value="1"/>
</dbReference>
<dbReference type="InterPro" id="IPR016181">
    <property type="entry name" value="Acyl_CoA_acyltransferase"/>
</dbReference>
<dbReference type="HOGENOM" id="CLU_119519_0_0_0"/>
<dbReference type="Gene3D" id="3.40.630.30">
    <property type="match status" value="1"/>
</dbReference>
<organism evidence="4 5">
    <name type="scientific">Flexistipes sinusarabici (strain ATCC 49648 / DSM 4947 / MAS 10)</name>
    <dbReference type="NCBI Taxonomy" id="717231"/>
    <lineage>
        <taxon>Bacteria</taxon>
        <taxon>Pseudomonadati</taxon>
        <taxon>Deferribacterota</taxon>
        <taxon>Deferribacteres</taxon>
        <taxon>Deferribacterales</taxon>
        <taxon>Flexistipitaceae</taxon>
        <taxon>Flexistipes</taxon>
    </lineage>
</organism>
<dbReference type="InterPro" id="IPR000182">
    <property type="entry name" value="GNAT_dom"/>
</dbReference>
<keyword evidence="5" id="KW-1185">Reference proteome</keyword>
<accession>F8E8S3</accession>
<dbReference type="GO" id="GO:0005737">
    <property type="term" value="C:cytoplasm"/>
    <property type="evidence" value="ECO:0007669"/>
    <property type="project" value="TreeGrafter"/>
</dbReference>
<dbReference type="PANTHER" id="PTHR43626">
    <property type="entry name" value="ACYL-COA N-ACYLTRANSFERASE"/>
    <property type="match status" value="1"/>
</dbReference>
<dbReference type="PROSITE" id="PS51186">
    <property type="entry name" value="GNAT"/>
    <property type="match status" value="1"/>
</dbReference>
<keyword evidence="2" id="KW-0012">Acyltransferase</keyword>
<dbReference type="RefSeq" id="WP_013886676.1">
    <property type="nucleotide sequence ID" value="NC_015672.1"/>
</dbReference>
<dbReference type="SUPFAM" id="SSF55729">
    <property type="entry name" value="Acyl-CoA N-acyltransferases (Nat)"/>
    <property type="match status" value="1"/>
</dbReference>
<name>F8E8S3_FLESM</name>
<reference evidence="4 5" key="1">
    <citation type="journal article" date="2011" name="Stand. Genomic Sci.">
        <title>Genome sequence of the moderately thermophilic halophile Flexistipes sinusarabici strain (MAS10).</title>
        <authorList>
            <person name="Lapidus A."/>
            <person name="Chertkov O."/>
            <person name="Nolan M."/>
            <person name="Lucas S."/>
            <person name="Hammon N."/>
            <person name="Deshpande S."/>
            <person name="Cheng J.F."/>
            <person name="Tapia R."/>
            <person name="Han C."/>
            <person name="Goodwin L."/>
            <person name="Pitluck S."/>
            <person name="Liolios K."/>
            <person name="Pagani I."/>
            <person name="Ivanova N."/>
            <person name="Huntemann M."/>
            <person name="Mavromatis K."/>
            <person name="Mikhailova N."/>
            <person name="Pati A."/>
            <person name="Chen A."/>
            <person name="Palaniappan K."/>
            <person name="Land M."/>
            <person name="Hauser L."/>
            <person name="Brambilla E.M."/>
            <person name="Rohde M."/>
            <person name="Abt B."/>
            <person name="Spring S."/>
            <person name="Goker M."/>
            <person name="Bristow J."/>
            <person name="Eisen J.A."/>
            <person name="Markowitz V."/>
            <person name="Hugenholtz P."/>
            <person name="Kyrpides N.C."/>
            <person name="Klenk H.P."/>
            <person name="Woyke T."/>
        </authorList>
    </citation>
    <scope>NUCLEOTIDE SEQUENCE [LARGE SCALE GENOMIC DNA]</scope>
    <source>
        <strain evidence="5">DSM 4947 / MAS 10</strain>
    </source>
</reference>
<dbReference type="AlphaFoldDB" id="F8E8S3"/>
<dbReference type="STRING" id="717231.Flexsi_1546"/>
<protein>
    <submittedName>
        <fullName evidence="4">GCN5-related N-acetyltransferase</fullName>
    </submittedName>
</protein>
<dbReference type="Pfam" id="PF00583">
    <property type="entry name" value="Acetyltransf_1"/>
    <property type="match status" value="1"/>
</dbReference>
<dbReference type="CDD" id="cd04301">
    <property type="entry name" value="NAT_SF"/>
    <property type="match status" value="1"/>
</dbReference>
<dbReference type="KEGG" id="fsi:Flexsi_1546"/>
<dbReference type="NCBIfam" id="NF005840">
    <property type="entry name" value="PRK07757.1"/>
    <property type="match status" value="1"/>
</dbReference>
<evidence type="ECO:0000256" key="2">
    <source>
        <dbReference type="ARBA" id="ARBA00023315"/>
    </source>
</evidence>
<reference evidence="5" key="2">
    <citation type="submission" date="2011-06" db="EMBL/GenBank/DDBJ databases">
        <title>The complete genome of Flexistipes sinusarabici DSM 4947.</title>
        <authorList>
            <person name="Lucas S."/>
            <person name="Han J."/>
            <person name="Lapidus A."/>
            <person name="Bruce D."/>
            <person name="Goodwin L."/>
            <person name="Pitluck S."/>
            <person name="Peters L."/>
            <person name="Kyrpides N."/>
            <person name="Mavromatis K."/>
            <person name="Ivanova N."/>
            <person name="Mikhailova N."/>
            <person name="Chertkov O."/>
            <person name="Detter J.C."/>
            <person name="Tapia R."/>
            <person name="Han C."/>
            <person name="Land M."/>
            <person name="Hauser L."/>
            <person name="Markowitz V."/>
            <person name="Cheng J.-F."/>
            <person name="Hugenholtz P."/>
            <person name="Woyke T."/>
            <person name="Wu D."/>
            <person name="Spring S."/>
            <person name="Schroeder M."/>
            <person name="Brambilla E."/>
            <person name="Klenk H.-P."/>
            <person name="Eisen J.A."/>
        </authorList>
    </citation>
    <scope>NUCLEOTIDE SEQUENCE [LARGE SCALE GENOMIC DNA]</scope>
    <source>
        <strain evidence="5">DSM 4947 / MAS 10</strain>
    </source>
</reference>
<evidence type="ECO:0000259" key="3">
    <source>
        <dbReference type="PROSITE" id="PS51186"/>
    </source>
</evidence>
<dbReference type="OrthoDB" id="9793138at2"/>
<gene>
    <name evidence="4" type="ordered locus">Flexsi_1546</name>
</gene>
<evidence type="ECO:0000256" key="1">
    <source>
        <dbReference type="ARBA" id="ARBA00022679"/>
    </source>
</evidence>
<keyword evidence="1" id="KW-0808">Transferase</keyword>
<dbReference type="EMBL" id="CP002858">
    <property type="protein sequence ID" value="AEI15196.1"/>
    <property type="molecule type" value="Genomic_DNA"/>
</dbReference>
<proteinExistence type="predicted"/>
<evidence type="ECO:0000313" key="5">
    <source>
        <dbReference type="Proteomes" id="UP000006621"/>
    </source>
</evidence>
<evidence type="ECO:0000313" key="4">
    <source>
        <dbReference type="EMBL" id="AEI15196.1"/>
    </source>
</evidence>
<dbReference type="InterPro" id="IPR045039">
    <property type="entry name" value="NSI-like"/>
</dbReference>
<dbReference type="Proteomes" id="UP000006621">
    <property type="component" value="Chromosome"/>
</dbReference>
<dbReference type="GO" id="GO:0008080">
    <property type="term" value="F:N-acetyltransferase activity"/>
    <property type="evidence" value="ECO:0007669"/>
    <property type="project" value="InterPro"/>
</dbReference>